<accession>A0ABQ3B2X2</accession>
<dbReference type="InterPro" id="IPR025392">
    <property type="entry name" value="DUF4124"/>
</dbReference>
<evidence type="ECO:0000313" key="5">
    <source>
        <dbReference type="Proteomes" id="UP000619761"/>
    </source>
</evidence>
<dbReference type="Proteomes" id="UP000619761">
    <property type="component" value="Unassembled WGS sequence"/>
</dbReference>
<feature type="chain" id="PRO_5045321304" description="DUF4124 domain-containing protein" evidence="2">
    <location>
        <begin position="23"/>
        <end position="140"/>
    </location>
</feature>
<evidence type="ECO:0000259" key="3">
    <source>
        <dbReference type="Pfam" id="PF13511"/>
    </source>
</evidence>
<feature type="signal peptide" evidence="2">
    <location>
        <begin position="1"/>
        <end position="22"/>
    </location>
</feature>
<dbReference type="EMBL" id="BMYZ01000002">
    <property type="protein sequence ID" value="GGY77413.1"/>
    <property type="molecule type" value="Genomic_DNA"/>
</dbReference>
<evidence type="ECO:0000256" key="2">
    <source>
        <dbReference type="SAM" id="SignalP"/>
    </source>
</evidence>
<evidence type="ECO:0000313" key="4">
    <source>
        <dbReference type="EMBL" id="GGY77413.1"/>
    </source>
</evidence>
<feature type="compositionally biased region" description="Basic and acidic residues" evidence="1">
    <location>
        <begin position="85"/>
        <end position="95"/>
    </location>
</feature>
<proteinExistence type="predicted"/>
<keyword evidence="5" id="KW-1185">Reference proteome</keyword>
<evidence type="ECO:0000256" key="1">
    <source>
        <dbReference type="SAM" id="MobiDB-lite"/>
    </source>
</evidence>
<feature type="domain" description="DUF4124" evidence="3">
    <location>
        <begin position="22"/>
        <end position="61"/>
    </location>
</feature>
<feature type="region of interest" description="Disordered" evidence="1">
    <location>
        <begin position="37"/>
        <end position="95"/>
    </location>
</feature>
<dbReference type="Pfam" id="PF13511">
    <property type="entry name" value="DUF4124"/>
    <property type="match status" value="1"/>
</dbReference>
<comment type="caution">
    <text evidence="4">The sequence shown here is derived from an EMBL/GenBank/DDBJ whole genome shotgun (WGS) entry which is preliminary data.</text>
</comment>
<sequence length="140" mass="15840">MSLKCTLSITFIYMLAWNSSFAATEKVYKWTDGKGQVHYSQRPPLNTQTEVVKPQTGHSDPVEYKTAPPPSTNNEVKPEIQAPSLKDKDRCEGARKASDTLKTFARVRIKGENGEYRYLTPDEQQQKIVEANKAIEESCE</sequence>
<name>A0ABQ3B2X2_9GAMM</name>
<reference evidence="5" key="1">
    <citation type="journal article" date="2019" name="Int. J. Syst. Evol. Microbiol.">
        <title>The Global Catalogue of Microorganisms (GCM) 10K type strain sequencing project: providing services to taxonomists for standard genome sequencing and annotation.</title>
        <authorList>
            <consortium name="The Broad Institute Genomics Platform"/>
            <consortium name="The Broad Institute Genome Sequencing Center for Infectious Disease"/>
            <person name="Wu L."/>
            <person name="Ma J."/>
        </authorList>
    </citation>
    <scope>NUCLEOTIDE SEQUENCE [LARGE SCALE GENOMIC DNA]</scope>
    <source>
        <strain evidence="5">KCTC 32239</strain>
    </source>
</reference>
<keyword evidence="2" id="KW-0732">Signal</keyword>
<gene>
    <name evidence="4" type="ORF">GCM10011613_22450</name>
</gene>
<dbReference type="RefSeq" id="WP_189418650.1">
    <property type="nucleotide sequence ID" value="NZ_BMYZ01000002.1"/>
</dbReference>
<protein>
    <recommendedName>
        <fullName evidence="3">DUF4124 domain-containing protein</fullName>
    </recommendedName>
</protein>
<organism evidence="4 5">
    <name type="scientific">Cellvibrio zantedeschiae</name>
    <dbReference type="NCBI Taxonomy" id="1237077"/>
    <lineage>
        <taxon>Bacteria</taxon>
        <taxon>Pseudomonadati</taxon>
        <taxon>Pseudomonadota</taxon>
        <taxon>Gammaproteobacteria</taxon>
        <taxon>Cellvibrionales</taxon>
        <taxon>Cellvibrionaceae</taxon>
        <taxon>Cellvibrio</taxon>
    </lineage>
</organism>